<reference evidence="2 3" key="1">
    <citation type="submission" date="2020-01" db="EMBL/GenBank/DDBJ databases">
        <authorList>
            <person name="Chen S."/>
        </authorList>
    </citation>
    <scope>NUCLEOTIDE SEQUENCE [LARGE SCALE GENOMIC DNA]</scope>
    <source>
        <strain evidence="2 3">GS-10</strain>
    </source>
</reference>
<evidence type="ECO:0000313" key="3">
    <source>
        <dbReference type="Proteomes" id="UP000479043"/>
    </source>
</evidence>
<dbReference type="InterPro" id="IPR036374">
    <property type="entry name" value="OxRdtase_Mopterin-bd_sf"/>
</dbReference>
<evidence type="ECO:0000256" key="1">
    <source>
        <dbReference type="SAM" id="SignalP"/>
    </source>
</evidence>
<protein>
    <recommendedName>
        <fullName evidence="4">Oxidoreductase molybdopterin-binding domain-containing protein</fullName>
    </recommendedName>
</protein>
<sequence>MCKSTSALLRILALLVAAMFATVTAAAEDGSRIIRLSGALADGQAAAVTVKDLETAGLQEFTVFNPFEQREDLYTGVFIKDLVHRFGAEDVQSITLTAIDQYSITFDREEWENFRILISTRVNGDYFGFDKKGPLRVVFPDYDPNQLAYQEILSKWIWMITRIEFKK</sequence>
<dbReference type="SUPFAM" id="SSF56524">
    <property type="entry name" value="Oxidoreductase molybdopterin-binding domain"/>
    <property type="match status" value="1"/>
</dbReference>
<name>A0A6L8LJE8_9RHOB</name>
<evidence type="ECO:0000313" key="2">
    <source>
        <dbReference type="EMBL" id="MYM56191.1"/>
    </source>
</evidence>
<accession>A0A6L8LJE8</accession>
<keyword evidence="3" id="KW-1185">Reference proteome</keyword>
<evidence type="ECO:0008006" key="4">
    <source>
        <dbReference type="Google" id="ProtNLM"/>
    </source>
</evidence>
<proteinExistence type="predicted"/>
<gene>
    <name evidence="2" type="ORF">GR167_12810</name>
</gene>
<dbReference type="EMBL" id="WWEN01000005">
    <property type="protein sequence ID" value="MYM56191.1"/>
    <property type="molecule type" value="Genomic_DNA"/>
</dbReference>
<feature type="signal peptide" evidence="1">
    <location>
        <begin position="1"/>
        <end position="27"/>
    </location>
</feature>
<keyword evidence="1" id="KW-0732">Signal</keyword>
<organism evidence="2 3">
    <name type="scientific">Thalassovita mangrovi</name>
    <dbReference type="NCBI Taxonomy" id="2692236"/>
    <lineage>
        <taxon>Bacteria</taxon>
        <taxon>Pseudomonadati</taxon>
        <taxon>Pseudomonadota</taxon>
        <taxon>Alphaproteobacteria</taxon>
        <taxon>Rhodobacterales</taxon>
        <taxon>Roseobacteraceae</taxon>
        <taxon>Thalassovita</taxon>
    </lineage>
</organism>
<dbReference type="Proteomes" id="UP000479043">
    <property type="component" value="Unassembled WGS sequence"/>
</dbReference>
<dbReference type="Gene3D" id="3.90.420.10">
    <property type="entry name" value="Oxidoreductase, molybdopterin-binding domain"/>
    <property type="match status" value="1"/>
</dbReference>
<dbReference type="AlphaFoldDB" id="A0A6L8LJE8"/>
<dbReference type="RefSeq" id="WP_160974018.1">
    <property type="nucleotide sequence ID" value="NZ_WWEN01000005.1"/>
</dbReference>
<comment type="caution">
    <text evidence="2">The sequence shown here is derived from an EMBL/GenBank/DDBJ whole genome shotgun (WGS) entry which is preliminary data.</text>
</comment>
<feature type="chain" id="PRO_5026673083" description="Oxidoreductase molybdopterin-binding domain-containing protein" evidence="1">
    <location>
        <begin position="28"/>
        <end position="167"/>
    </location>
</feature>